<dbReference type="OrthoDB" id="2129491at2759"/>
<proteinExistence type="predicted"/>
<dbReference type="Pfam" id="PF04818">
    <property type="entry name" value="CID"/>
    <property type="match status" value="1"/>
</dbReference>
<comment type="caution">
    <text evidence="3">The sequence shown here is derived from an EMBL/GenBank/DDBJ whole genome shotgun (WGS) entry which is preliminary data.</text>
</comment>
<feature type="compositionally biased region" description="Basic residues" evidence="1">
    <location>
        <begin position="636"/>
        <end position="645"/>
    </location>
</feature>
<evidence type="ECO:0000313" key="4">
    <source>
        <dbReference type="Proteomes" id="UP000518752"/>
    </source>
</evidence>
<dbReference type="InterPro" id="IPR047415">
    <property type="entry name" value="Pcf11_CID"/>
</dbReference>
<dbReference type="Gene3D" id="1.25.40.90">
    <property type="match status" value="1"/>
</dbReference>
<name>A0A8H5HVW3_9AGAR</name>
<sequence>MSVYYGQPSYGASNFSPSPIPNAYPVVSTHNIYQMDPATFRREYSNRLAELTVNSRPLIQNLSMMAHEYSRFADIVAQCLEAHIRKVPPWVKLPVFYLLDMISKNIYEPYARHFSRFVVTLFIEAYQQVDEATRSKMVELALTWRTGSPTAKELFGVPAQVAIERSIWGDAASVGPSLVTLLTTAKIAIQSTNTGFYTGVGQITKAQVISELEFTLGQKERGVQANPNDATSKTHVSVLQQLRKVIEAGVSQNELQQILNQLRNLMRNNAQPPPPAAPFPAQWPQNHFATSPAVSFPPPPSSIPGSLLSYPVSTFQTEPYASIGSTSTSVLTPVPAASPSTQTTDFAGLLSTLVKAGVVSTNGTPVGAGATIHEPAAEDQHAVKTERIVSEGRDASRVYRNLVLSYGVQLTTSGITKSQPPIHDMLYEHLGAQCKQCGIRFLNDASGKKALESHLDMHFRQNLRANQNIGRGHSRSWFVGVEDWVHDIKGKGRADGSRVLGAKAAAEADLAERDAKLRSEFVVVPPGDEAKSISCPICKEPLKSEFVEDDEEWVWKNAVKKDDRIFHATCHAEASTNVLAARLRSDINSRSRSGTPEKSPRMARLSLSPSSAQRGIKRKVDDDNSSVSGDAEGTPQHKKLAGTVL</sequence>
<dbReference type="SUPFAM" id="SSF48464">
    <property type="entry name" value="ENTH/VHS domain"/>
    <property type="match status" value="1"/>
</dbReference>
<dbReference type="EMBL" id="JAACJN010000014">
    <property type="protein sequence ID" value="KAF5390584.1"/>
    <property type="molecule type" value="Genomic_DNA"/>
</dbReference>
<dbReference type="InterPro" id="IPR006569">
    <property type="entry name" value="CID_dom"/>
</dbReference>
<dbReference type="Proteomes" id="UP000518752">
    <property type="component" value="Unassembled WGS sequence"/>
</dbReference>
<dbReference type="PANTHER" id="PTHR15921">
    <property type="entry name" value="PRE-MRNA CLEAVAGE COMPLEX II"/>
    <property type="match status" value="1"/>
</dbReference>
<dbReference type="CDD" id="cd16982">
    <property type="entry name" value="CID_Pcf11"/>
    <property type="match status" value="1"/>
</dbReference>
<dbReference type="GO" id="GO:0006369">
    <property type="term" value="P:termination of RNA polymerase II transcription"/>
    <property type="evidence" value="ECO:0007669"/>
    <property type="project" value="InterPro"/>
</dbReference>
<dbReference type="InterPro" id="IPR008942">
    <property type="entry name" value="ENTH_VHS"/>
</dbReference>
<dbReference type="FunFam" id="1.25.40.90:FF:000016">
    <property type="entry name" value="mRNA cleavage factor complex component Pcf11"/>
    <property type="match status" value="1"/>
</dbReference>
<reference evidence="3 4" key="1">
    <citation type="journal article" date="2020" name="ISME J.">
        <title>Uncovering the hidden diversity of litter-decomposition mechanisms in mushroom-forming fungi.</title>
        <authorList>
            <person name="Floudas D."/>
            <person name="Bentzer J."/>
            <person name="Ahren D."/>
            <person name="Johansson T."/>
            <person name="Persson P."/>
            <person name="Tunlid A."/>
        </authorList>
    </citation>
    <scope>NUCLEOTIDE SEQUENCE [LARGE SCALE GENOMIC DNA]</scope>
    <source>
        <strain evidence="3 4">CBS 406.79</strain>
    </source>
</reference>
<dbReference type="GO" id="GO:0000993">
    <property type="term" value="F:RNA polymerase II complex binding"/>
    <property type="evidence" value="ECO:0007669"/>
    <property type="project" value="InterPro"/>
</dbReference>
<evidence type="ECO:0000259" key="2">
    <source>
        <dbReference type="PROSITE" id="PS51391"/>
    </source>
</evidence>
<dbReference type="GO" id="GO:0005737">
    <property type="term" value="C:cytoplasm"/>
    <property type="evidence" value="ECO:0007669"/>
    <property type="project" value="TreeGrafter"/>
</dbReference>
<dbReference type="PROSITE" id="PS51391">
    <property type="entry name" value="CID"/>
    <property type="match status" value="1"/>
</dbReference>
<dbReference type="AlphaFoldDB" id="A0A8H5HVW3"/>
<feature type="domain" description="CID" evidence="2">
    <location>
        <begin position="36"/>
        <end position="171"/>
    </location>
</feature>
<keyword evidence="4" id="KW-1185">Reference proteome</keyword>
<dbReference type="GO" id="GO:0031124">
    <property type="term" value="P:mRNA 3'-end processing"/>
    <property type="evidence" value="ECO:0007669"/>
    <property type="project" value="InterPro"/>
</dbReference>
<protein>
    <recommendedName>
        <fullName evidence="2">CID domain-containing protein</fullName>
    </recommendedName>
</protein>
<dbReference type="PANTHER" id="PTHR15921:SF3">
    <property type="entry name" value="PRE-MRNA CLEAVAGE COMPLEX 2 PROTEIN PCF11"/>
    <property type="match status" value="1"/>
</dbReference>
<feature type="region of interest" description="Disordered" evidence="1">
    <location>
        <begin position="586"/>
        <end position="645"/>
    </location>
</feature>
<dbReference type="GO" id="GO:0005849">
    <property type="term" value="C:mRNA cleavage factor complex"/>
    <property type="evidence" value="ECO:0007669"/>
    <property type="project" value="TreeGrafter"/>
</dbReference>
<evidence type="ECO:0000313" key="3">
    <source>
        <dbReference type="EMBL" id="KAF5390584.1"/>
    </source>
</evidence>
<accession>A0A8H5HVW3</accession>
<dbReference type="InterPro" id="IPR054127">
    <property type="entry name" value="Pcf11_C"/>
</dbReference>
<gene>
    <name evidence="3" type="ORF">D9757_002694</name>
</gene>
<dbReference type="InterPro" id="IPR045154">
    <property type="entry name" value="PCF11-like"/>
</dbReference>
<dbReference type="SMART" id="SM00582">
    <property type="entry name" value="RPR"/>
    <property type="match status" value="1"/>
</dbReference>
<evidence type="ECO:0000256" key="1">
    <source>
        <dbReference type="SAM" id="MobiDB-lite"/>
    </source>
</evidence>
<dbReference type="Pfam" id="PF21936">
    <property type="entry name" value="Pcf11_C"/>
    <property type="match status" value="1"/>
</dbReference>
<organism evidence="3 4">
    <name type="scientific">Collybiopsis confluens</name>
    <dbReference type="NCBI Taxonomy" id="2823264"/>
    <lineage>
        <taxon>Eukaryota</taxon>
        <taxon>Fungi</taxon>
        <taxon>Dikarya</taxon>
        <taxon>Basidiomycota</taxon>
        <taxon>Agaricomycotina</taxon>
        <taxon>Agaricomycetes</taxon>
        <taxon>Agaricomycetidae</taxon>
        <taxon>Agaricales</taxon>
        <taxon>Marasmiineae</taxon>
        <taxon>Omphalotaceae</taxon>
        <taxon>Collybiopsis</taxon>
    </lineage>
</organism>
<dbReference type="GO" id="GO:0003729">
    <property type="term" value="F:mRNA binding"/>
    <property type="evidence" value="ECO:0007669"/>
    <property type="project" value="InterPro"/>
</dbReference>